<dbReference type="PANTHER" id="PTHR36223">
    <property type="entry name" value="BETA-LACTAMASE-TYPE TRANSPEPTIDASE FOLD DOMAIN CONTAINING PROTEIN"/>
    <property type="match status" value="1"/>
</dbReference>
<protein>
    <recommendedName>
        <fullName evidence="2">DUF7918 domain-containing protein</fullName>
    </recommendedName>
</protein>
<dbReference type="InterPro" id="IPR057678">
    <property type="entry name" value="DUF7918"/>
</dbReference>
<feature type="region of interest" description="Disordered" evidence="1">
    <location>
        <begin position="452"/>
        <end position="476"/>
    </location>
</feature>
<dbReference type="Pfam" id="PF25534">
    <property type="entry name" value="DUF7918"/>
    <property type="match status" value="1"/>
</dbReference>
<evidence type="ECO:0000256" key="1">
    <source>
        <dbReference type="SAM" id="MobiDB-lite"/>
    </source>
</evidence>
<dbReference type="AlphaFoldDB" id="A0A166UTU1"/>
<accession>A0A166UTU1</accession>
<dbReference type="EMBL" id="KV417487">
    <property type="protein sequence ID" value="KZP32022.1"/>
    <property type="molecule type" value="Genomic_DNA"/>
</dbReference>
<proteinExistence type="predicted"/>
<gene>
    <name evidence="3" type="ORF">FIBSPDRAFT_1037136</name>
</gene>
<dbReference type="OrthoDB" id="3364132at2759"/>
<sequence length="476" mass="53753">MRPKLRLQGFSAWIATGVSHVEIYGVEESVDKKRISCYIPSREGQTFEIVWQRNKKSGRLHEELIGRGTVDGYRLLVDRLMVPVPEPEPPQQTPLYAFEGIESLRTVRPFVFSKLDITDGDSTVEDDAELDSLGSIRLSIWEPEHETVPKTIEDFERSHVAGPSELMEVPEAHTANGLIHRVGVGEEIVAWWPMPGIFGGNKTRGNVPIVEFIFYYRPIEVLQAKGFVLPSHVDHDVEMRESSMPPPLEGDRNVTSVSGPARPKRRATVRQSTSTHRKPFIKKESKSAVKILSLYDTETWEAKENELEKKLQQARIVKQKVAEILTLRGKADALEHELQPFNPSVPLDIKKEETDVGVGGTKVLAIHEAREKAILEQVARILTLRGEADDLECQLPLDIKKEETDLGVSIPKALDLAVHEAREKYLQEQLPKIQLAKLVAAEVKTLQEQMAKKNTLEHKSQPLNSRPRRTAKKKNM</sequence>
<evidence type="ECO:0000259" key="2">
    <source>
        <dbReference type="Pfam" id="PF25534"/>
    </source>
</evidence>
<name>A0A166UTU1_9AGAM</name>
<dbReference type="STRING" id="436010.A0A166UTU1"/>
<reference evidence="3" key="1">
    <citation type="journal article" date="2016" name="Mol. Biol. Evol.">
        <title>Comparative Genomics of Early-Diverging Mushroom-Forming Fungi Provides Insights into the Origins of Lignocellulose Decay Capabilities.</title>
        <authorList>
            <person name="Nagy L.G."/>
            <person name="Riley R."/>
            <person name="Tritt A."/>
            <person name="Adam C."/>
            <person name="Daum C."/>
            <person name="Floudas D."/>
            <person name="Sun H."/>
            <person name="Yadav J.S."/>
            <person name="Pangilinan J."/>
            <person name="Larsson K.H."/>
            <person name="Matsuura K."/>
            <person name="Barry K."/>
            <person name="Labutti K."/>
            <person name="Kuo R."/>
            <person name="Ohm R.A."/>
            <person name="Bhattacharya S.S."/>
            <person name="Shirouzu T."/>
            <person name="Yoshinaga Y."/>
            <person name="Martin F.M."/>
            <person name="Grigoriev I.V."/>
            <person name="Hibbett D.S."/>
        </authorList>
    </citation>
    <scope>NUCLEOTIDE SEQUENCE [LARGE SCALE GENOMIC DNA]</scope>
    <source>
        <strain evidence="3">CBS 109695</strain>
    </source>
</reference>
<organism evidence="3">
    <name type="scientific">Athelia psychrophila</name>
    <dbReference type="NCBI Taxonomy" id="1759441"/>
    <lineage>
        <taxon>Eukaryota</taxon>
        <taxon>Fungi</taxon>
        <taxon>Dikarya</taxon>
        <taxon>Basidiomycota</taxon>
        <taxon>Agaricomycotina</taxon>
        <taxon>Agaricomycetes</taxon>
        <taxon>Agaricomycetidae</taxon>
        <taxon>Atheliales</taxon>
        <taxon>Atheliaceae</taxon>
        <taxon>Athelia</taxon>
    </lineage>
</organism>
<feature type="region of interest" description="Disordered" evidence="1">
    <location>
        <begin position="240"/>
        <end position="279"/>
    </location>
</feature>
<feature type="domain" description="DUF7918" evidence="2">
    <location>
        <begin position="25"/>
        <end position="227"/>
    </location>
</feature>
<dbReference type="PANTHER" id="PTHR36223:SF1">
    <property type="entry name" value="TRANSCRIPTION ELONGATION FACTOR EAF N-TERMINAL DOMAIN-CONTAINING PROTEIN"/>
    <property type="match status" value="1"/>
</dbReference>
<feature type="compositionally biased region" description="Basic residues" evidence="1">
    <location>
        <begin position="466"/>
        <end position="476"/>
    </location>
</feature>
<evidence type="ECO:0000313" key="3">
    <source>
        <dbReference type="EMBL" id="KZP32022.1"/>
    </source>
</evidence>